<name>A0ABP2PUQ4_9BURK</name>
<feature type="region of interest" description="Disordered" evidence="1">
    <location>
        <begin position="62"/>
        <end position="123"/>
    </location>
</feature>
<dbReference type="PROSITE" id="PS50835">
    <property type="entry name" value="IG_LIKE"/>
    <property type="match status" value="1"/>
</dbReference>
<dbReference type="Proteomes" id="UP000004980">
    <property type="component" value="Unassembled WGS sequence"/>
</dbReference>
<keyword evidence="4" id="KW-1185">Reference proteome</keyword>
<evidence type="ECO:0000259" key="2">
    <source>
        <dbReference type="PROSITE" id="PS50835"/>
    </source>
</evidence>
<comment type="caution">
    <text evidence="3">The sequence shown here is derived from an EMBL/GenBank/DDBJ whole genome shotgun (WGS) entry which is preliminary data.</text>
</comment>
<evidence type="ECO:0000256" key="1">
    <source>
        <dbReference type="SAM" id="MobiDB-lite"/>
    </source>
</evidence>
<feature type="domain" description="Ig-like" evidence="2">
    <location>
        <begin position="350"/>
        <end position="409"/>
    </location>
</feature>
<reference evidence="3 4" key="1">
    <citation type="journal article" date="2012" name="J. Bacteriol.">
        <title>Draft Genome Sequence of the Soil Bacterium Burkholderia terrae Strain BS001, Which Interacts with Fungal Surface Structures.</title>
        <authorList>
            <person name="Nazir R."/>
            <person name="Hansen M.A."/>
            <person name="Sorensen S."/>
            <person name="van Elsas J.D."/>
        </authorList>
    </citation>
    <scope>NUCLEOTIDE SEQUENCE [LARGE SCALE GENOMIC DNA]</scope>
    <source>
        <strain evidence="3 4">BS001</strain>
    </source>
</reference>
<feature type="compositionally biased region" description="Polar residues" evidence="1">
    <location>
        <begin position="67"/>
        <end position="84"/>
    </location>
</feature>
<dbReference type="Gene3D" id="1.20.120.20">
    <property type="entry name" value="Apolipoprotein"/>
    <property type="match status" value="1"/>
</dbReference>
<proteinExistence type="predicted"/>
<gene>
    <name evidence="3" type="ORF">WQE_09569</name>
</gene>
<dbReference type="EMBL" id="AKAU01000060">
    <property type="protein sequence ID" value="EIN01319.1"/>
    <property type="molecule type" value="Genomic_DNA"/>
</dbReference>
<evidence type="ECO:0000313" key="3">
    <source>
        <dbReference type="EMBL" id="EIN01319.1"/>
    </source>
</evidence>
<organism evidence="3 4">
    <name type="scientific">Paraburkholderia hospita</name>
    <dbReference type="NCBI Taxonomy" id="169430"/>
    <lineage>
        <taxon>Bacteria</taxon>
        <taxon>Pseudomonadati</taxon>
        <taxon>Pseudomonadota</taxon>
        <taxon>Betaproteobacteria</taxon>
        <taxon>Burkholderiales</taxon>
        <taxon>Burkholderiaceae</taxon>
        <taxon>Paraburkholderia</taxon>
    </lineage>
</organism>
<accession>A0ABP2PUQ4</accession>
<evidence type="ECO:0000313" key="4">
    <source>
        <dbReference type="Proteomes" id="UP000004980"/>
    </source>
</evidence>
<protein>
    <submittedName>
        <fullName evidence="3">Lipoprotein</fullName>
    </submittedName>
</protein>
<keyword evidence="3" id="KW-0449">Lipoprotein</keyword>
<dbReference type="InterPro" id="IPR007110">
    <property type="entry name" value="Ig-like_dom"/>
</dbReference>
<sequence length="457" mass="47700">MAFSKRFGRRYWTRIIAVTVTGIGTLLLVLASGRALGCGGSWDLACNAGQALEKGVHDTGNAVQKGAQDTGNAVQKGAQDTGNAVQKGAQDAGNAVQKGAQDAGNAVQKGVQDSGKALEKAGQDTGKTVEIAAHDTGKALEKAGQDIGHVLKELVNFSLSCSLPSSKPDSLKKPYQQTCGSAFSTYQNDVDVCTHAGGASLIAAAAAGAAPLTAAETAGGTYVLAKAAFELCQKACRSQDAVTGCVSAVDKSAFQAASEAATVTAANQREEERLALFTCIDSAYSAEKTLRMDSILAECEADKTCNTNSPAFNAKFLERVNKENAETDVLRKQVQSQLKAGSKGNTDYGPSILLDALSKISLTSDTDKSTMLCYAKTPNVVFHATVKPSAPKDMTLRWIRDGRIMSQPSVTANAGNINVPVSLAKLGAGKWKVQLLALNGVELGSFGFVYRPEPPLK</sequence>